<reference evidence="3" key="1">
    <citation type="submission" date="2023-10" db="EMBL/GenBank/DDBJ databases">
        <title>Whole Genome based description of the genera Actinobaculum and Actinotignum reveals a complex phylogenetic relationship within the species included in the genus Actinotignum.</title>
        <authorList>
            <person name="Jensen C.S."/>
            <person name="Dargis R."/>
            <person name="Kemp M."/>
            <person name="Christensen J.J."/>
        </authorList>
    </citation>
    <scope>NUCLEOTIDE SEQUENCE</scope>
    <source>
        <strain evidence="3">SLA_B511</strain>
    </source>
</reference>
<proteinExistence type="predicted"/>
<feature type="transmembrane region" description="Helical" evidence="2">
    <location>
        <begin position="66"/>
        <end position="88"/>
    </location>
</feature>
<evidence type="ECO:0000256" key="2">
    <source>
        <dbReference type="SAM" id="Phobius"/>
    </source>
</evidence>
<dbReference type="EMBL" id="JAWNGC010000005">
    <property type="protein sequence ID" value="MDY5155131.1"/>
    <property type="molecule type" value="Genomic_DNA"/>
</dbReference>
<gene>
    <name evidence="3" type="ORF">R6G80_05250</name>
</gene>
<sequence>MAPTAPSFEVPNQPPQGNLPGAQQPFAQGAPNIHPYAHPQGNGPYMPQPQFTAPTSLPPKKSRKKLYTIIAAVLVVLLALGGGVWWFFFTEKKLALPPAQAFDSPEEITANIRNIVDEKDYSQFLKLYAPSEKTFIDPFLATGDIVSDANSRNPRGRHENSDNALSLADIRQIITSVEYDTSRLKISDPQNMSGTIAIAKAKGTITPRVKNKEQLAQAFENIMDKEEARSTADEIEKQLEQNGPVPIGSKGRLDLVMVKEKEKWYFSPTMTLAFNSCQDRGNCSPNWNADWEGVAAHERRVEDAAQSAGRALLNAKSPDELLPYLSMTERRLIMVFGGLQSKRPSEKGRGPLADFIIEFGKSYKTRLGTAVPITKFWGPLYKGSSTYFGIRDGAFYLPIQSWSPGRHPDVRGDTSGSPKLQLKNYFREGRTLALTFVEENGYYYLSLSATFFDFLDSLRYEDFEKRFYEETKSSYDSLKSDIRTIEQYLGSRIGFYLRSLAGMSFTIAEELEDALY</sequence>
<protein>
    <submittedName>
        <fullName evidence="3">Uncharacterized protein</fullName>
    </submittedName>
</protein>
<name>A0AAW9HN95_9ACTO</name>
<dbReference type="AlphaFoldDB" id="A0AAW9HN95"/>
<comment type="caution">
    <text evidence="3">The sequence shown here is derived from an EMBL/GenBank/DDBJ whole genome shotgun (WGS) entry which is preliminary data.</text>
</comment>
<dbReference type="RefSeq" id="WP_320756556.1">
    <property type="nucleotide sequence ID" value="NZ_JAWNGC010000005.1"/>
</dbReference>
<accession>A0AAW9HN95</accession>
<keyword evidence="2" id="KW-0472">Membrane</keyword>
<dbReference type="Proteomes" id="UP001281731">
    <property type="component" value="Unassembled WGS sequence"/>
</dbReference>
<keyword evidence="2" id="KW-1133">Transmembrane helix</keyword>
<feature type="region of interest" description="Disordered" evidence="1">
    <location>
        <begin position="1"/>
        <end position="57"/>
    </location>
</feature>
<organism evidence="3 4">
    <name type="scientific">Actinotignum urinale</name>
    <dbReference type="NCBI Taxonomy" id="190146"/>
    <lineage>
        <taxon>Bacteria</taxon>
        <taxon>Bacillati</taxon>
        <taxon>Actinomycetota</taxon>
        <taxon>Actinomycetes</taxon>
        <taxon>Actinomycetales</taxon>
        <taxon>Actinomycetaceae</taxon>
        <taxon>Actinotignum</taxon>
    </lineage>
</organism>
<keyword evidence="2" id="KW-0812">Transmembrane</keyword>
<evidence type="ECO:0000313" key="4">
    <source>
        <dbReference type="Proteomes" id="UP001281731"/>
    </source>
</evidence>
<evidence type="ECO:0000256" key="1">
    <source>
        <dbReference type="SAM" id="MobiDB-lite"/>
    </source>
</evidence>
<evidence type="ECO:0000313" key="3">
    <source>
        <dbReference type="EMBL" id="MDY5155131.1"/>
    </source>
</evidence>